<dbReference type="Proteomes" id="UP000264820">
    <property type="component" value="Unplaced"/>
</dbReference>
<dbReference type="GO" id="GO:0098703">
    <property type="term" value="P:calcium ion import across plasma membrane"/>
    <property type="evidence" value="ECO:0007669"/>
    <property type="project" value="TreeGrafter"/>
</dbReference>
<keyword evidence="5 6" id="KW-0472">Membrane</keyword>
<feature type="transmembrane region" description="Helical" evidence="6">
    <location>
        <begin position="108"/>
        <end position="128"/>
    </location>
</feature>
<keyword evidence="4" id="KW-0813">Transport</keyword>
<evidence type="ECO:0000256" key="1">
    <source>
        <dbReference type="ARBA" id="ARBA00004141"/>
    </source>
</evidence>
<dbReference type="AlphaFoldDB" id="A0A3Q3DKI4"/>
<sequence>LELTLIELLHERRIARAGPPALGQHAKLEVVIEESYEFKNAVDEVLKKTRLAVLVGTTSWREQFAEAVTIGADDDGGKKPPSAPDYAVHFLTVFWKLLFALVPPADYWNGWACFAVSIAVIGVLTALIGDLASHFGCTVGLKDSVTAVVFVALGTSVPGRPSRSSVRIRRGPHAIRPPSSSDTFLNLKVNKKESVDCGSSDLRIDFRFHFIWCDR</sequence>
<proteinExistence type="predicted"/>
<dbReference type="PANTHER" id="PTHR11878:SF65">
    <property type="entry name" value="NA_CA-EXCHANGE PROTEIN, ISOFORM G"/>
    <property type="match status" value="1"/>
</dbReference>
<evidence type="ECO:0000259" key="7">
    <source>
        <dbReference type="Pfam" id="PF01699"/>
    </source>
</evidence>
<dbReference type="OMA" id="CWGGASE"/>
<evidence type="ECO:0000256" key="4">
    <source>
        <dbReference type="ARBA" id="ARBA00023065"/>
    </source>
</evidence>
<dbReference type="Gene3D" id="2.60.40.2030">
    <property type="match status" value="1"/>
</dbReference>
<dbReference type="GO" id="GO:0098794">
    <property type="term" value="C:postsynapse"/>
    <property type="evidence" value="ECO:0007669"/>
    <property type="project" value="TreeGrafter"/>
</dbReference>
<evidence type="ECO:0000256" key="5">
    <source>
        <dbReference type="ARBA" id="ARBA00023136"/>
    </source>
</evidence>
<dbReference type="GO" id="GO:0042383">
    <property type="term" value="C:sarcolemma"/>
    <property type="evidence" value="ECO:0007669"/>
    <property type="project" value="TreeGrafter"/>
</dbReference>
<evidence type="ECO:0000313" key="8">
    <source>
        <dbReference type="Ensembl" id="ENSHCOP00000014500.1"/>
    </source>
</evidence>
<dbReference type="InterPro" id="IPR051171">
    <property type="entry name" value="CaCA"/>
</dbReference>
<dbReference type="Pfam" id="PF01699">
    <property type="entry name" value="Na_Ca_ex"/>
    <property type="match status" value="1"/>
</dbReference>
<protein>
    <recommendedName>
        <fullName evidence="7">Sodium/calcium exchanger membrane region domain-containing protein</fullName>
    </recommendedName>
</protein>
<keyword evidence="9" id="KW-1185">Reference proteome</keyword>
<feature type="domain" description="Sodium/calcium exchanger membrane region" evidence="7">
    <location>
        <begin position="110"/>
        <end position="158"/>
    </location>
</feature>
<organism evidence="8 9">
    <name type="scientific">Hippocampus comes</name>
    <name type="common">Tiger tail seahorse</name>
    <dbReference type="NCBI Taxonomy" id="109280"/>
    <lineage>
        <taxon>Eukaryota</taxon>
        <taxon>Metazoa</taxon>
        <taxon>Chordata</taxon>
        <taxon>Craniata</taxon>
        <taxon>Vertebrata</taxon>
        <taxon>Euteleostomi</taxon>
        <taxon>Actinopterygii</taxon>
        <taxon>Neopterygii</taxon>
        <taxon>Teleostei</taxon>
        <taxon>Neoteleostei</taxon>
        <taxon>Acanthomorphata</taxon>
        <taxon>Syngnathiaria</taxon>
        <taxon>Syngnathiformes</taxon>
        <taxon>Syngnathoidei</taxon>
        <taxon>Syngnathidae</taxon>
        <taxon>Hippocampus</taxon>
    </lineage>
</organism>
<keyword evidence="4" id="KW-0406">Ion transport</keyword>
<dbReference type="InterPro" id="IPR004836">
    <property type="entry name" value="Na_Ca_Ex"/>
</dbReference>
<keyword evidence="2 6" id="KW-0812">Transmembrane</keyword>
<reference evidence="8" key="1">
    <citation type="submission" date="2025-08" db="UniProtKB">
        <authorList>
            <consortium name="Ensembl"/>
        </authorList>
    </citation>
    <scope>IDENTIFICATION</scope>
</reference>
<comment type="subcellular location">
    <subcellularLocation>
        <location evidence="1">Membrane</location>
        <topology evidence="1">Multi-pass membrane protein</topology>
    </subcellularLocation>
</comment>
<dbReference type="GO" id="GO:0030424">
    <property type="term" value="C:axon"/>
    <property type="evidence" value="ECO:0007669"/>
    <property type="project" value="TreeGrafter"/>
</dbReference>
<name>A0A3Q3DKI4_HIPCM</name>
<dbReference type="GeneTree" id="ENSGT00940000155129"/>
<dbReference type="PRINTS" id="PR01259">
    <property type="entry name" value="NACAEXCHNGR"/>
</dbReference>
<dbReference type="GO" id="GO:0005432">
    <property type="term" value="F:calcium:sodium antiporter activity"/>
    <property type="evidence" value="ECO:0007669"/>
    <property type="project" value="InterPro"/>
</dbReference>
<dbReference type="InterPro" id="IPR038081">
    <property type="entry name" value="CalX-like_sf"/>
</dbReference>
<keyword evidence="3 6" id="KW-1133">Transmembrane helix</keyword>
<dbReference type="STRING" id="109280.ENSHCOP00000014500"/>
<dbReference type="PANTHER" id="PTHR11878">
    <property type="entry name" value="SODIUM/CALCIUM EXCHANGER"/>
    <property type="match status" value="1"/>
</dbReference>
<evidence type="ECO:0000313" key="9">
    <source>
        <dbReference type="Proteomes" id="UP000264820"/>
    </source>
</evidence>
<evidence type="ECO:0000256" key="2">
    <source>
        <dbReference type="ARBA" id="ARBA00022692"/>
    </source>
</evidence>
<accession>A0A3Q3DKI4</accession>
<dbReference type="InterPro" id="IPR004837">
    <property type="entry name" value="NaCa_Exmemb"/>
</dbReference>
<dbReference type="Ensembl" id="ENSHCOT00000022151.1">
    <property type="protein sequence ID" value="ENSHCOP00000014500.1"/>
    <property type="gene ID" value="ENSHCOG00000017903.1"/>
</dbReference>
<reference evidence="8" key="2">
    <citation type="submission" date="2025-09" db="UniProtKB">
        <authorList>
            <consortium name="Ensembl"/>
        </authorList>
    </citation>
    <scope>IDENTIFICATION</scope>
</reference>
<evidence type="ECO:0000256" key="3">
    <source>
        <dbReference type="ARBA" id="ARBA00022989"/>
    </source>
</evidence>
<evidence type="ECO:0000256" key="6">
    <source>
        <dbReference type="SAM" id="Phobius"/>
    </source>
</evidence>